<keyword evidence="4 8" id="KW-0321">Glycogen metabolism</keyword>
<keyword evidence="11" id="KW-1185">Reference proteome</keyword>
<dbReference type="PANTHER" id="PTHR10749:SF8">
    <property type="entry name" value="PHOSPHORYLASE B KINASE REGULATORY SUBUNIT BETA"/>
    <property type="match status" value="1"/>
</dbReference>
<evidence type="ECO:0000256" key="7">
    <source>
        <dbReference type="ARBA" id="ARBA00025890"/>
    </source>
</evidence>
<dbReference type="InterPro" id="IPR008928">
    <property type="entry name" value="6-hairpin_glycosidase_sf"/>
</dbReference>
<accession>A0AB34HDW5</accession>
<dbReference type="PANTHER" id="PTHR10749">
    <property type="entry name" value="PHOSPHORYLASE B KINASE REGULATORY SUBUNIT"/>
    <property type="match status" value="1"/>
</dbReference>
<comment type="subcellular location">
    <subcellularLocation>
        <location evidence="1 8">Cell membrane</location>
        <topology evidence="1 8">Lipid-anchor</topology>
        <orientation evidence="1 8">Cytoplasmic side</orientation>
    </subcellularLocation>
</comment>
<dbReference type="GO" id="GO:0005516">
    <property type="term" value="F:calmodulin binding"/>
    <property type="evidence" value="ECO:0007669"/>
    <property type="project" value="UniProtKB-KW"/>
</dbReference>
<keyword evidence="8" id="KW-1003">Cell membrane</keyword>
<keyword evidence="8" id="KW-0472">Membrane</keyword>
<evidence type="ECO:0000259" key="9">
    <source>
        <dbReference type="Pfam" id="PF00723"/>
    </source>
</evidence>
<feature type="domain" description="GH15-like" evidence="9">
    <location>
        <begin position="31"/>
        <end position="185"/>
    </location>
</feature>
<dbReference type="GO" id="GO:0005964">
    <property type="term" value="C:phosphorylase kinase complex"/>
    <property type="evidence" value="ECO:0007669"/>
    <property type="project" value="TreeGrafter"/>
</dbReference>
<organism evidence="10 11">
    <name type="scientific">Eschrichtius robustus</name>
    <name type="common">California gray whale</name>
    <name type="synonym">Eschrichtius gibbosus</name>
    <dbReference type="NCBI Taxonomy" id="9764"/>
    <lineage>
        <taxon>Eukaryota</taxon>
        <taxon>Metazoa</taxon>
        <taxon>Chordata</taxon>
        <taxon>Craniata</taxon>
        <taxon>Vertebrata</taxon>
        <taxon>Euteleostomi</taxon>
        <taxon>Mammalia</taxon>
        <taxon>Eutheria</taxon>
        <taxon>Laurasiatheria</taxon>
        <taxon>Artiodactyla</taxon>
        <taxon>Whippomorpha</taxon>
        <taxon>Cetacea</taxon>
        <taxon>Mysticeti</taxon>
        <taxon>Eschrichtiidae</taxon>
        <taxon>Eschrichtius</taxon>
    </lineage>
</organism>
<comment type="pathway">
    <text evidence="2 8">Glycan biosynthesis; glycogen metabolism.</text>
</comment>
<dbReference type="Pfam" id="PF00723">
    <property type="entry name" value="Glyco_hydro_15"/>
    <property type="match status" value="1"/>
</dbReference>
<keyword evidence="8" id="KW-0119">Carbohydrate metabolism</keyword>
<dbReference type="SUPFAM" id="SSF48208">
    <property type="entry name" value="Six-hairpin glycosidases"/>
    <property type="match status" value="1"/>
</dbReference>
<dbReference type="AlphaFoldDB" id="A0AB34HDW5"/>
<gene>
    <name evidence="10" type="ORF">J1605_021115</name>
</gene>
<evidence type="ECO:0000256" key="1">
    <source>
        <dbReference type="ARBA" id="ARBA00004342"/>
    </source>
</evidence>
<dbReference type="Proteomes" id="UP001159641">
    <property type="component" value="Unassembled WGS sequence"/>
</dbReference>
<keyword evidence="6 8" id="KW-0636">Prenylation</keyword>
<evidence type="ECO:0000256" key="5">
    <source>
        <dbReference type="ARBA" id="ARBA00022860"/>
    </source>
</evidence>
<keyword evidence="5 8" id="KW-0112">Calmodulin-binding</keyword>
<evidence type="ECO:0000256" key="6">
    <source>
        <dbReference type="ARBA" id="ARBA00023289"/>
    </source>
</evidence>
<comment type="caution">
    <text evidence="10">The sequence shown here is derived from an EMBL/GenBank/DDBJ whole genome shotgun (WGS) entry which is preliminary data.</text>
</comment>
<evidence type="ECO:0000313" key="11">
    <source>
        <dbReference type="Proteomes" id="UP001159641"/>
    </source>
</evidence>
<evidence type="ECO:0000256" key="8">
    <source>
        <dbReference type="RuleBase" id="RU364123"/>
    </source>
</evidence>
<dbReference type="InterPro" id="IPR011613">
    <property type="entry name" value="GH15-like"/>
</dbReference>
<protein>
    <recommendedName>
        <fullName evidence="8">Phosphorylase b kinase regulatory subunit</fullName>
    </recommendedName>
</protein>
<name>A0AB34HDW5_ESCRO</name>
<dbReference type="InterPro" id="IPR008734">
    <property type="entry name" value="PHK_A/B_su"/>
</dbReference>
<evidence type="ECO:0000256" key="3">
    <source>
        <dbReference type="ARBA" id="ARBA00007128"/>
    </source>
</evidence>
<reference evidence="10 11" key="1">
    <citation type="submission" date="2022-11" db="EMBL/GenBank/DDBJ databases">
        <title>Whole genome sequence of Eschrichtius robustus ER-17-0199.</title>
        <authorList>
            <person name="Bruniche-Olsen A."/>
            <person name="Black A.N."/>
            <person name="Fields C.J."/>
            <person name="Walden K."/>
            <person name="Dewoody J.A."/>
        </authorList>
    </citation>
    <scope>NUCLEOTIDE SEQUENCE [LARGE SCALE GENOMIC DNA]</scope>
    <source>
        <strain evidence="10">ER-17-0199</strain>
        <tissue evidence="10">Blubber</tissue>
    </source>
</reference>
<dbReference type="GO" id="GO:0005886">
    <property type="term" value="C:plasma membrane"/>
    <property type="evidence" value="ECO:0007669"/>
    <property type="project" value="UniProtKB-SubCell"/>
</dbReference>
<evidence type="ECO:0000313" key="10">
    <source>
        <dbReference type="EMBL" id="KAJ8791021.1"/>
    </source>
</evidence>
<comment type="similarity">
    <text evidence="3 8">Belongs to the phosphorylase b kinase regulatory chain family.</text>
</comment>
<keyword evidence="8" id="KW-0449">Lipoprotein</keyword>
<proteinExistence type="inferred from homology"/>
<dbReference type="GO" id="GO:0005977">
    <property type="term" value="P:glycogen metabolic process"/>
    <property type="evidence" value="ECO:0007669"/>
    <property type="project" value="UniProtKB-KW"/>
</dbReference>
<dbReference type="EMBL" id="JAIQCJ010001324">
    <property type="protein sequence ID" value="KAJ8791021.1"/>
    <property type="molecule type" value="Genomic_DNA"/>
</dbReference>
<evidence type="ECO:0000256" key="2">
    <source>
        <dbReference type="ARBA" id="ARBA00005131"/>
    </source>
</evidence>
<comment type="subunit">
    <text evidence="7 8">Hexadecamer of 4 heterotetramers, each composed of alpha, beta, gamma, and delta subunits. Alpha (PHKA1 or PHKA2) and beta (PHKB) are regulatory subunits, gamma (PHKG1 or PHKG2) is the catalytic subunit, and delta is calmodulin.</text>
</comment>
<evidence type="ECO:0000256" key="4">
    <source>
        <dbReference type="ARBA" id="ARBA00022600"/>
    </source>
</evidence>
<sequence>MFALVAKVSFPLKHVAMIRPRSMTVCTVLRGLALAYRRVDEDKGRTHELEHSTVKCMRGILYCYVRQAHKVQQFKQDPLPTCLYSIFKAKTGDEILSYEEYGHLQINAVPFYLLYLVEMISSGLQIIYDTDEVSFIQNLLFCVGSTYCAPDFGVWERGSKYNNGSTELHSRLSHQQQTKGLVCTAVAQRTEQSLKL</sequence>
<comment type="function">
    <text evidence="8">Phosphorylase b kinase catalyzes the phosphorylation of serine in certain substrates, including troponin I.</text>
</comment>